<comment type="caution">
    <text evidence="3">The sequence shown here is derived from an EMBL/GenBank/DDBJ whole genome shotgun (WGS) entry which is preliminary data.</text>
</comment>
<dbReference type="InterPro" id="IPR004360">
    <property type="entry name" value="Glyas_Fos-R_dOase_dom"/>
</dbReference>
<dbReference type="AlphaFoldDB" id="A0A149PFP6"/>
<dbReference type="Pfam" id="PF00903">
    <property type="entry name" value="Glyoxalase"/>
    <property type="match status" value="1"/>
</dbReference>
<evidence type="ECO:0000313" key="3">
    <source>
        <dbReference type="EMBL" id="KXU83887.1"/>
    </source>
</evidence>
<dbReference type="CDD" id="cd07257">
    <property type="entry name" value="THT_oxygenase_C"/>
    <property type="match status" value="1"/>
</dbReference>
<protein>
    <submittedName>
        <fullName evidence="3">Glyoxalase</fullName>
    </submittedName>
</protein>
<dbReference type="EMBL" id="LRBG01000037">
    <property type="protein sequence ID" value="KXU83887.1"/>
    <property type="molecule type" value="Genomic_DNA"/>
</dbReference>
<dbReference type="Gene3D" id="3.10.180.10">
    <property type="entry name" value="2,3-Dihydroxybiphenyl 1,2-Dioxygenase, domain 1"/>
    <property type="match status" value="2"/>
</dbReference>
<evidence type="ECO:0000256" key="1">
    <source>
        <dbReference type="SAM" id="MobiDB-lite"/>
    </source>
</evidence>
<reference evidence="3 4" key="1">
    <citation type="journal article" date="2015" name="Int. J. Syst. Evol. Microbiol.">
        <title>Burkholderia monticola sp. nov., isolated from mountain soil.</title>
        <authorList>
            <person name="Baek I."/>
            <person name="Seo B."/>
            <person name="Lee I."/>
            <person name="Yi H."/>
            <person name="Chun J."/>
        </authorList>
    </citation>
    <scope>NUCLEOTIDE SEQUENCE [LARGE SCALE GENOMIC DNA]</scope>
    <source>
        <strain evidence="3 4">JC2948</strain>
    </source>
</reference>
<name>A0A149PFP6_9BURK</name>
<dbReference type="OrthoDB" id="8676366at2"/>
<gene>
    <name evidence="3" type="ORF">CI15_25500</name>
</gene>
<keyword evidence="4" id="KW-1185">Reference proteome</keyword>
<evidence type="ECO:0000259" key="2">
    <source>
        <dbReference type="PROSITE" id="PS51819"/>
    </source>
</evidence>
<dbReference type="InterPro" id="IPR029068">
    <property type="entry name" value="Glyas_Bleomycin-R_OHBP_Dase"/>
</dbReference>
<dbReference type="InterPro" id="IPR037523">
    <property type="entry name" value="VOC_core"/>
</dbReference>
<dbReference type="RefSeq" id="WP_062132976.1">
    <property type="nucleotide sequence ID" value="NZ_LRBG01000037.1"/>
</dbReference>
<proteinExistence type="predicted"/>
<dbReference type="Proteomes" id="UP000075613">
    <property type="component" value="Unassembled WGS sequence"/>
</dbReference>
<dbReference type="STRING" id="1399968.CI15_25500"/>
<dbReference type="PROSITE" id="PS51819">
    <property type="entry name" value="VOC"/>
    <property type="match status" value="1"/>
</dbReference>
<dbReference type="SUPFAM" id="SSF54593">
    <property type="entry name" value="Glyoxalase/Bleomycin resistance protein/Dihydroxybiphenyl dioxygenase"/>
    <property type="match status" value="1"/>
</dbReference>
<evidence type="ECO:0000313" key="4">
    <source>
        <dbReference type="Proteomes" id="UP000075613"/>
    </source>
</evidence>
<sequence length="366" mass="40111">METTTENGAAPELSTEQPARHPNPTAKATALAYLMFDRFDLGKAERFLNDFGLQTVSRDEALLLLRGTGASHFCYVVRRAPKSRFVGFGLQVGSWLELVALQKLPGAAEVERSSLPGGGFVVRLTDPSGFRVDALWGQTPASSLPHRLPLPFNSVDATVRVNGTQRPPGHAPEIVRLGHVVLELADYQKTCAWYTQHFGFIPSDVQVLPDGSPAVAFMRLDLGGEPADHHTLALAQGFVAKYSHSAYELIDADAVGMGQRILRDSGWTHAWGIGRHILGSQIFDYWLDPWGDKHEHYCDGDLFTADAPTGIHAVSRDAMAQWGPTMPRSFTKPKLTPVSIAGLVRNLRRSPDLTLAKLRTLARIFA</sequence>
<organism evidence="3 4">
    <name type="scientific">Paraburkholderia monticola</name>
    <dbReference type="NCBI Taxonomy" id="1399968"/>
    <lineage>
        <taxon>Bacteria</taxon>
        <taxon>Pseudomonadati</taxon>
        <taxon>Pseudomonadota</taxon>
        <taxon>Betaproteobacteria</taxon>
        <taxon>Burkholderiales</taxon>
        <taxon>Burkholderiaceae</taxon>
        <taxon>Paraburkholderia</taxon>
    </lineage>
</organism>
<feature type="domain" description="VOC" evidence="2">
    <location>
        <begin position="176"/>
        <end position="299"/>
    </location>
</feature>
<feature type="region of interest" description="Disordered" evidence="1">
    <location>
        <begin position="1"/>
        <end position="24"/>
    </location>
</feature>
<accession>A0A149PFP6</accession>